<proteinExistence type="predicted"/>
<evidence type="ECO:0000313" key="3">
    <source>
        <dbReference type="EMBL" id="MEV0364154.1"/>
    </source>
</evidence>
<dbReference type="EMBL" id="JBFAIH010000008">
    <property type="protein sequence ID" value="MEV0364154.1"/>
    <property type="molecule type" value="Genomic_DNA"/>
</dbReference>
<dbReference type="Proteomes" id="UP001551658">
    <property type="component" value="Unassembled WGS sequence"/>
</dbReference>
<feature type="compositionally biased region" description="Low complexity" evidence="1">
    <location>
        <begin position="33"/>
        <end position="44"/>
    </location>
</feature>
<keyword evidence="2" id="KW-0732">Signal</keyword>
<accession>A0ABV3F904</accession>
<reference evidence="3 4" key="1">
    <citation type="submission" date="2024-06" db="EMBL/GenBank/DDBJ databases">
        <title>The Natural Products Discovery Center: Release of the First 8490 Sequenced Strains for Exploring Actinobacteria Biosynthetic Diversity.</title>
        <authorList>
            <person name="Kalkreuter E."/>
            <person name="Kautsar S.A."/>
            <person name="Yang D."/>
            <person name="Bader C.D."/>
            <person name="Teijaro C.N."/>
            <person name="Fluegel L."/>
            <person name="Davis C.M."/>
            <person name="Simpson J.R."/>
            <person name="Lauterbach L."/>
            <person name="Steele A.D."/>
            <person name="Gui C."/>
            <person name="Meng S."/>
            <person name="Li G."/>
            <person name="Viehrig K."/>
            <person name="Ye F."/>
            <person name="Su P."/>
            <person name="Kiefer A.F."/>
            <person name="Nichols A."/>
            <person name="Cepeda A.J."/>
            <person name="Yan W."/>
            <person name="Fan B."/>
            <person name="Jiang Y."/>
            <person name="Adhikari A."/>
            <person name="Zheng C.-J."/>
            <person name="Schuster L."/>
            <person name="Cowan T.M."/>
            <person name="Smanski M.J."/>
            <person name="Chevrette M.G."/>
            <person name="De Carvalho L.P.S."/>
            <person name="Shen B."/>
        </authorList>
    </citation>
    <scope>NUCLEOTIDE SEQUENCE [LARGE SCALE GENOMIC DNA]</scope>
    <source>
        <strain evidence="3 4">NPDC050671</strain>
    </source>
</reference>
<evidence type="ECO:0000256" key="1">
    <source>
        <dbReference type="SAM" id="MobiDB-lite"/>
    </source>
</evidence>
<dbReference type="RefSeq" id="WP_357979342.1">
    <property type="nucleotide sequence ID" value="NZ_JBFAIH010000008.1"/>
</dbReference>
<evidence type="ECO:0000256" key="2">
    <source>
        <dbReference type="SAM" id="SignalP"/>
    </source>
</evidence>
<comment type="caution">
    <text evidence="3">The sequence shown here is derived from an EMBL/GenBank/DDBJ whole genome shotgun (WGS) entry which is preliminary data.</text>
</comment>
<feature type="region of interest" description="Disordered" evidence="1">
    <location>
        <begin position="25"/>
        <end position="68"/>
    </location>
</feature>
<organism evidence="3 4">
    <name type="scientific">Nocardia fusca</name>
    <dbReference type="NCBI Taxonomy" id="941183"/>
    <lineage>
        <taxon>Bacteria</taxon>
        <taxon>Bacillati</taxon>
        <taxon>Actinomycetota</taxon>
        <taxon>Actinomycetes</taxon>
        <taxon>Mycobacteriales</taxon>
        <taxon>Nocardiaceae</taxon>
        <taxon>Nocardia</taxon>
    </lineage>
</organism>
<evidence type="ECO:0000313" key="4">
    <source>
        <dbReference type="Proteomes" id="UP001551658"/>
    </source>
</evidence>
<dbReference type="PROSITE" id="PS51257">
    <property type="entry name" value="PROKAR_LIPOPROTEIN"/>
    <property type="match status" value="1"/>
</dbReference>
<name>A0ABV3F904_9NOCA</name>
<feature type="chain" id="PRO_5045178692" evidence="2">
    <location>
        <begin position="24"/>
        <end position="210"/>
    </location>
</feature>
<gene>
    <name evidence="3" type="ORF">AB0H72_15770</name>
</gene>
<keyword evidence="4" id="KW-1185">Reference proteome</keyword>
<protein>
    <submittedName>
        <fullName evidence="3">DUF3558 domain-containing protein</fullName>
    </submittedName>
</protein>
<dbReference type="InterPro" id="IPR024520">
    <property type="entry name" value="DUF3558"/>
</dbReference>
<dbReference type="Pfam" id="PF12079">
    <property type="entry name" value="DUF3558"/>
    <property type="match status" value="1"/>
</dbReference>
<feature type="signal peptide" evidence="2">
    <location>
        <begin position="1"/>
        <end position="23"/>
    </location>
</feature>
<sequence>MKVSKLATAAAVGALLVLSGGCAQDPDAPAEPAPASAEMPKSSEGVASRPTLTAPHLQPPSQEGEYAGGERAEVVFDPCTWIGDDAVARAGLDPGSRRRGQDLITEYTFLTCDFDGLHWDLQIDSGNASWQEDLDKNGEISEPLEVNGREAMWVRDPHLVKTCDIHVRTKVGFVIFNATRTFEGSEAGLERCDGVLHIAETLEPSIGAEN</sequence>